<dbReference type="PRINTS" id="PR00080">
    <property type="entry name" value="SDRFAMILY"/>
</dbReference>
<keyword evidence="6" id="KW-1185">Reference proteome</keyword>
<dbReference type="RefSeq" id="WP_166338468.1">
    <property type="nucleotide sequence ID" value="NZ_WPCR01000002.1"/>
</dbReference>
<dbReference type="EMBL" id="WPCR01000002">
    <property type="protein sequence ID" value="NHM13538.1"/>
    <property type="molecule type" value="Genomic_DNA"/>
</dbReference>
<name>A0ABX0IG04_9ACTN</name>
<organism evidence="5 6">
    <name type="scientific">Xiamenia xianingshaonis</name>
    <dbReference type="NCBI Taxonomy" id="2682776"/>
    <lineage>
        <taxon>Bacteria</taxon>
        <taxon>Bacillati</taxon>
        <taxon>Actinomycetota</taxon>
        <taxon>Coriobacteriia</taxon>
        <taxon>Eggerthellales</taxon>
        <taxon>Eggerthellaceae</taxon>
        <taxon>Xiamenia</taxon>
    </lineage>
</organism>
<feature type="domain" description="Ketoreductase" evidence="4">
    <location>
        <begin position="10"/>
        <end position="188"/>
    </location>
</feature>
<dbReference type="PANTHER" id="PTHR24321">
    <property type="entry name" value="DEHYDROGENASES, SHORT CHAIN"/>
    <property type="match status" value="1"/>
</dbReference>
<gene>
    <name evidence="5" type="ORF">GMI68_01915</name>
</gene>
<evidence type="ECO:0000256" key="3">
    <source>
        <dbReference type="ARBA" id="ARBA00023027"/>
    </source>
</evidence>
<dbReference type="GO" id="GO:0047936">
    <property type="term" value="F:glucose 1-dehydrogenase [NAD(P)+] activity"/>
    <property type="evidence" value="ECO:0007669"/>
    <property type="project" value="UniProtKB-EC"/>
</dbReference>
<dbReference type="EC" id="1.1.1.47" evidence="5"/>
<keyword evidence="2 5" id="KW-0560">Oxidoreductase</keyword>
<evidence type="ECO:0000313" key="6">
    <source>
        <dbReference type="Proteomes" id="UP000636394"/>
    </source>
</evidence>
<accession>A0ABX0IG04</accession>
<reference evidence="5 6" key="1">
    <citation type="submission" date="2019-11" db="EMBL/GenBank/DDBJ databases">
        <title>Eggerthellaceae novel genus isolated from the rectal contents of marmort.</title>
        <authorList>
            <person name="Zhang G."/>
        </authorList>
    </citation>
    <scope>NUCLEOTIDE SEQUENCE [LARGE SCALE GENOMIC DNA]</scope>
    <source>
        <strain evidence="6">zg-886</strain>
    </source>
</reference>
<evidence type="ECO:0000259" key="4">
    <source>
        <dbReference type="SMART" id="SM00822"/>
    </source>
</evidence>
<sequence>MAGMCNYDGKVVIVTGARSGIGAATAKKFALLGAKVVCAGRRPCTDTVEAIKAAGGEAIAINCDVANEEDVKNLIAKTVEAYGKLDVLVNNAGSLPPTRDLVDQTVEDFDHTMDVDVKGVFLGMKYGIPAILEAGGGAVVNICSVAGLVADPGMAPYVAAKHAVVGLTRAAGIEYAGKGVRVNGIAPGFVASEMTQGWMDDPEMKALVSSYNWQNRIADPSEIASVAAFLASDEASFMGAAIVAVDAGQTAH</sequence>
<dbReference type="CDD" id="cd05233">
    <property type="entry name" value="SDR_c"/>
    <property type="match status" value="1"/>
</dbReference>
<evidence type="ECO:0000313" key="5">
    <source>
        <dbReference type="EMBL" id="NHM13538.1"/>
    </source>
</evidence>
<protein>
    <submittedName>
        <fullName evidence="5">Glucose 1-dehydrogenase</fullName>
        <ecNumber evidence="5">1.1.1.47</ecNumber>
    </submittedName>
</protein>
<dbReference type="InterPro" id="IPR057326">
    <property type="entry name" value="KR_dom"/>
</dbReference>
<evidence type="ECO:0000256" key="1">
    <source>
        <dbReference type="ARBA" id="ARBA00006484"/>
    </source>
</evidence>
<evidence type="ECO:0000256" key="2">
    <source>
        <dbReference type="ARBA" id="ARBA00023002"/>
    </source>
</evidence>
<keyword evidence="3" id="KW-0520">NAD</keyword>
<dbReference type="Pfam" id="PF13561">
    <property type="entry name" value="adh_short_C2"/>
    <property type="match status" value="1"/>
</dbReference>
<dbReference type="SMART" id="SM00822">
    <property type="entry name" value="PKS_KR"/>
    <property type="match status" value="1"/>
</dbReference>
<dbReference type="Proteomes" id="UP000636394">
    <property type="component" value="Unassembled WGS sequence"/>
</dbReference>
<proteinExistence type="inferred from homology"/>
<dbReference type="SUPFAM" id="SSF51735">
    <property type="entry name" value="NAD(P)-binding Rossmann-fold domains"/>
    <property type="match status" value="1"/>
</dbReference>
<comment type="similarity">
    <text evidence="1">Belongs to the short-chain dehydrogenases/reductases (SDR) family.</text>
</comment>
<comment type="caution">
    <text evidence="5">The sequence shown here is derived from an EMBL/GenBank/DDBJ whole genome shotgun (WGS) entry which is preliminary data.</text>
</comment>
<dbReference type="InterPro" id="IPR036291">
    <property type="entry name" value="NAD(P)-bd_dom_sf"/>
</dbReference>
<dbReference type="Gene3D" id="3.40.50.720">
    <property type="entry name" value="NAD(P)-binding Rossmann-like Domain"/>
    <property type="match status" value="1"/>
</dbReference>
<dbReference type="PANTHER" id="PTHR24321:SF8">
    <property type="entry name" value="ESTRADIOL 17-BETA-DEHYDROGENASE 8-RELATED"/>
    <property type="match status" value="1"/>
</dbReference>
<dbReference type="InterPro" id="IPR002347">
    <property type="entry name" value="SDR_fam"/>
</dbReference>
<dbReference type="PRINTS" id="PR00081">
    <property type="entry name" value="GDHRDH"/>
</dbReference>
<dbReference type="PROSITE" id="PS00061">
    <property type="entry name" value="ADH_SHORT"/>
    <property type="match status" value="1"/>
</dbReference>
<dbReference type="InterPro" id="IPR020904">
    <property type="entry name" value="Sc_DH/Rdtase_CS"/>
</dbReference>
<dbReference type="NCBIfam" id="NF005559">
    <property type="entry name" value="PRK07231.1"/>
    <property type="match status" value="1"/>
</dbReference>